<proteinExistence type="predicted"/>
<name>A0A3N7HYP3_9BURK</name>
<dbReference type="SUPFAM" id="SSF53448">
    <property type="entry name" value="Nucleotide-diphospho-sugar transferases"/>
    <property type="match status" value="1"/>
</dbReference>
<dbReference type="InterPro" id="IPR050834">
    <property type="entry name" value="Glycosyltransf_2"/>
</dbReference>
<dbReference type="Proteomes" id="UP000267464">
    <property type="component" value="Unassembled WGS sequence"/>
</dbReference>
<organism evidence="2 3">
    <name type="scientific">Piscinibacter terrae</name>
    <dbReference type="NCBI Taxonomy" id="2496871"/>
    <lineage>
        <taxon>Bacteria</taxon>
        <taxon>Pseudomonadati</taxon>
        <taxon>Pseudomonadota</taxon>
        <taxon>Betaproteobacteria</taxon>
        <taxon>Burkholderiales</taxon>
        <taxon>Sphaerotilaceae</taxon>
        <taxon>Piscinibacter</taxon>
    </lineage>
</organism>
<dbReference type="InterPro" id="IPR001173">
    <property type="entry name" value="Glyco_trans_2-like"/>
</dbReference>
<evidence type="ECO:0000313" key="2">
    <source>
        <dbReference type="EMBL" id="RQP26556.1"/>
    </source>
</evidence>
<dbReference type="OrthoDB" id="9766299at2"/>
<gene>
    <name evidence="2" type="ORF">DZC73_06015</name>
</gene>
<dbReference type="CDD" id="cd00761">
    <property type="entry name" value="Glyco_tranf_GTA_type"/>
    <property type="match status" value="1"/>
</dbReference>
<feature type="domain" description="Glycosyltransferase 2-like" evidence="1">
    <location>
        <begin position="9"/>
        <end position="108"/>
    </location>
</feature>
<comment type="caution">
    <text evidence="2">The sequence shown here is derived from an EMBL/GenBank/DDBJ whole genome shotgun (WGS) entry which is preliminary data.</text>
</comment>
<sequence length="364" mass="40104">MGNDHPTLSVVITCFNYERYVGDAILSALTQTVPPDEIVVVNDGSTDGSAGVLAAFGDRIRVVSQANAGQIAALNNGYAHARGDIVLFLDADDLLHREALEAVHRAWRPGCTKVQFELEVINGQGEMLGRRFCNYVQPYGPEEIRREFDRFGTYVWPVLTGNAYSRSFLDLVMPLTVKKAPDGLLNTVAPLYGDVMVVPRALGYYRLHDANQSYHGAASASIGERFAKQVAIRVVELQALREHAASHGVALPKGNLLDYDLPSVNYRLMNRKLGERYEGDEADTAAGLWRAGMSLLRKRPLPAALKLMHAAWLTALLCSPRWLARPLILLRFSRAALVQPVRRKFAAWFGTGKTPHPSPSSPTT</sequence>
<keyword evidence="3" id="KW-1185">Reference proteome</keyword>
<accession>A0A3N7HYP3</accession>
<dbReference type="RefSeq" id="WP_124539245.1">
    <property type="nucleotide sequence ID" value="NZ_QUSW01000001.1"/>
</dbReference>
<dbReference type="Pfam" id="PF00535">
    <property type="entry name" value="Glycos_transf_2"/>
    <property type="match status" value="1"/>
</dbReference>
<keyword evidence="2" id="KW-0808">Transferase</keyword>
<dbReference type="Gene3D" id="3.90.550.10">
    <property type="entry name" value="Spore Coat Polysaccharide Biosynthesis Protein SpsA, Chain A"/>
    <property type="match status" value="1"/>
</dbReference>
<evidence type="ECO:0000313" key="3">
    <source>
        <dbReference type="Proteomes" id="UP000267464"/>
    </source>
</evidence>
<dbReference type="PANTHER" id="PTHR43685:SF11">
    <property type="entry name" value="GLYCOSYLTRANSFERASE TAGX-RELATED"/>
    <property type="match status" value="1"/>
</dbReference>
<protein>
    <submittedName>
        <fullName evidence="2">Glycosyltransferase family 2 protein</fullName>
    </submittedName>
</protein>
<evidence type="ECO:0000259" key="1">
    <source>
        <dbReference type="Pfam" id="PF00535"/>
    </source>
</evidence>
<dbReference type="AlphaFoldDB" id="A0A3N7HYP3"/>
<reference evidence="2 3" key="1">
    <citation type="submission" date="2018-08" db="EMBL/GenBank/DDBJ databases">
        <authorList>
            <person name="Khan S.A."/>
            <person name="Jeon C.O."/>
            <person name="Chun B.H."/>
            <person name="Jeong S.E."/>
        </authorList>
    </citation>
    <scope>NUCLEOTIDE SEQUENCE [LARGE SCALE GENOMIC DNA]</scope>
    <source>
        <strain evidence="2 3">S-16</strain>
    </source>
</reference>
<dbReference type="InterPro" id="IPR029044">
    <property type="entry name" value="Nucleotide-diphossugar_trans"/>
</dbReference>
<reference evidence="2 3" key="2">
    <citation type="submission" date="2018-12" db="EMBL/GenBank/DDBJ databases">
        <title>Rhizobacter gummiphilus sp. nov., a rubber-degrading bacterium isolated from the soil of a botanical garden in Japan.</title>
        <authorList>
            <person name="Shunsuke S.S."/>
        </authorList>
    </citation>
    <scope>NUCLEOTIDE SEQUENCE [LARGE SCALE GENOMIC DNA]</scope>
    <source>
        <strain evidence="2 3">S-16</strain>
    </source>
</reference>
<dbReference type="EMBL" id="QUSW01000001">
    <property type="protein sequence ID" value="RQP26556.1"/>
    <property type="molecule type" value="Genomic_DNA"/>
</dbReference>
<dbReference type="GO" id="GO:0016740">
    <property type="term" value="F:transferase activity"/>
    <property type="evidence" value="ECO:0007669"/>
    <property type="project" value="UniProtKB-KW"/>
</dbReference>
<dbReference type="PANTHER" id="PTHR43685">
    <property type="entry name" value="GLYCOSYLTRANSFERASE"/>
    <property type="match status" value="1"/>
</dbReference>